<evidence type="ECO:0000256" key="4">
    <source>
        <dbReference type="ARBA" id="ARBA00022723"/>
    </source>
</evidence>
<feature type="compositionally biased region" description="Gly residues" evidence="16">
    <location>
        <begin position="27"/>
        <end position="55"/>
    </location>
</feature>
<evidence type="ECO:0000256" key="11">
    <source>
        <dbReference type="ARBA" id="ARBA00023242"/>
    </source>
</evidence>
<feature type="binding site" evidence="14">
    <location>
        <position position="393"/>
    </location>
    <ligand>
        <name>Mg(2+)</name>
        <dbReference type="ChEBI" id="CHEBI:18420"/>
    </ligand>
</feature>
<dbReference type="GO" id="GO:0045739">
    <property type="term" value="P:positive regulation of DNA repair"/>
    <property type="evidence" value="ECO:0007669"/>
    <property type="project" value="TreeGrafter"/>
</dbReference>
<feature type="compositionally biased region" description="Polar residues" evidence="16">
    <location>
        <begin position="111"/>
        <end position="120"/>
    </location>
</feature>
<accession>A0A9P0A871</accession>
<evidence type="ECO:0000256" key="14">
    <source>
        <dbReference type="PIRSR" id="PIRSR628472-2"/>
    </source>
</evidence>
<dbReference type="Proteomes" id="UP001152759">
    <property type="component" value="Chromosome 3"/>
</dbReference>
<keyword evidence="9" id="KW-0010">Activator</keyword>
<dbReference type="GO" id="GO:0046872">
    <property type="term" value="F:metal ion binding"/>
    <property type="evidence" value="ECO:0007669"/>
    <property type="project" value="UniProtKB-KW"/>
</dbReference>
<feature type="region of interest" description="Disordered" evidence="16">
    <location>
        <begin position="1"/>
        <end position="120"/>
    </location>
</feature>
<dbReference type="PANTHER" id="PTHR10190">
    <property type="entry name" value="EYES ABSENT"/>
    <property type="match status" value="1"/>
</dbReference>
<evidence type="ECO:0000313" key="17">
    <source>
        <dbReference type="EMBL" id="CAH0386762.1"/>
    </source>
</evidence>
<evidence type="ECO:0000256" key="10">
    <source>
        <dbReference type="ARBA" id="ARBA00023163"/>
    </source>
</evidence>
<dbReference type="AlphaFoldDB" id="A0A9P0A871"/>
<dbReference type="FunFam" id="3.40.50.12350:FF:000001">
    <property type="entry name" value="Eyes absent homolog"/>
    <property type="match status" value="1"/>
</dbReference>
<feature type="active site" description="Nucleophile" evidence="13">
    <location>
        <position position="393"/>
    </location>
</feature>
<proteinExistence type="inferred from homology"/>
<evidence type="ECO:0000256" key="2">
    <source>
        <dbReference type="ARBA" id="ARBA00010501"/>
    </source>
</evidence>
<feature type="compositionally biased region" description="Low complexity" evidence="16">
    <location>
        <begin position="60"/>
        <end position="93"/>
    </location>
</feature>
<evidence type="ECO:0000256" key="15">
    <source>
        <dbReference type="RuleBase" id="RU362036"/>
    </source>
</evidence>
<evidence type="ECO:0000256" key="6">
    <source>
        <dbReference type="ARBA" id="ARBA00022842"/>
    </source>
</evidence>
<dbReference type="InterPro" id="IPR006545">
    <property type="entry name" value="EYA_dom"/>
</dbReference>
<evidence type="ECO:0000256" key="1">
    <source>
        <dbReference type="ARBA" id="ARBA00004123"/>
    </source>
</evidence>
<dbReference type="InterPro" id="IPR042577">
    <property type="entry name" value="EYA_dom_metazoan"/>
</dbReference>
<dbReference type="EC" id="3.1.3.48" evidence="15"/>
<dbReference type="GO" id="GO:0005634">
    <property type="term" value="C:nucleus"/>
    <property type="evidence" value="ECO:0007669"/>
    <property type="project" value="UniProtKB-SubCell"/>
</dbReference>
<keyword evidence="6 14" id="KW-0460">Magnesium</keyword>
<evidence type="ECO:0000256" key="16">
    <source>
        <dbReference type="SAM" id="MobiDB-lite"/>
    </source>
</evidence>
<feature type="binding site" evidence="14">
    <location>
        <position position="622"/>
    </location>
    <ligand>
        <name>Mg(2+)</name>
        <dbReference type="ChEBI" id="CHEBI:18420"/>
    </ligand>
</feature>
<keyword evidence="18" id="KW-1185">Reference proteome</keyword>
<gene>
    <name evidence="17" type="ORF">BEMITA_LOCUS5836</name>
</gene>
<reference evidence="17" key="1">
    <citation type="submission" date="2021-12" db="EMBL/GenBank/DDBJ databases">
        <authorList>
            <person name="King R."/>
        </authorList>
    </citation>
    <scope>NUCLEOTIDE SEQUENCE</scope>
</reference>
<comment type="cofactor">
    <cofactor evidence="14 15">
        <name>Mg(2+)</name>
        <dbReference type="ChEBI" id="CHEBI:18420"/>
    </cofactor>
    <text evidence="14 15">Binds 1 Mg(2+) ion per subunit.</text>
</comment>
<organism evidence="17 18">
    <name type="scientific">Bemisia tabaci</name>
    <name type="common">Sweetpotato whitefly</name>
    <name type="synonym">Aleurodes tabaci</name>
    <dbReference type="NCBI Taxonomy" id="7038"/>
    <lineage>
        <taxon>Eukaryota</taxon>
        <taxon>Metazoa</taxon>
        <taxon>Ecdysozoa</taxon>
        <taxon>Arthropoda</taxon>
        <taxon>Hexapoda</taxon>
        <taxon>Insecta</taxon>
        <taxon>Pterygota</taxon>
        <taxon>Neoptera</taxon>
        <taxon>Paraneoptera</taxon>
        <taxon>Hemiptera</taxon>
        <taxon>Sternorrhyncha</taxon>
        <taxon>Aleyrodoidea</taxon>
        <taxon>Aleyrodidae</taxon>
        <taxon>Aleyrodinae</taxon>
        <taxon>Bemisia</taxon>
    </lineage>
</organism>
<evidence type="ECO:0000256" key="5">
    <source>
        <dbReference type="ARBA" id="ARBA00022801"/>
    </source>
</evidence>
<evidence type="ECO:0000256" key="12">
    <source>
        <dbReference type="ARBA" id="ARBA00051722"/>
    </source>
</evidence>
<dbReference type="EMBL" id="OU963864">
    <property type="protein sequence ID" value="CAH0386762.1"/>
    <property type="molecule type" value="Genomic_DNA"/>
</dbReference>
<evidence type="ECO:0000256" key="3">
    <source>
        <dbReference type="ARBA" id="ARBA00022473"/>
    </source>
</evidence>
<dbReference type="SFLD" id="SFLDS00003">
    <property type="entry name" value="Haloacid_Dehalogenase"/>
    <property type="match status" value="1"/>
</dbReference>
<dbReference type="SFLD" id="SFLDG01129">
    <property type="entry name" value="C1.5:_HAD__Beta-PGM__Phosphata"/>
    <property type="match status" value="1"/>
</dbReference>
<keyword evidence="8 15" id="KW-0805">Transcription regulation</keyword>
<feature type="binding site" evidence="14">
    <location>
        <position position="395"/>
    </location>
    <ligand>
        <name>Mg(2+)</name>
        <dbReference type="ChEBI" id="CHEBI:18420"/>
    </ligand>
</feature>
<dbReference type="GO" id="GO:2001240">
    <property type="term" value="P:negative regulation of extrinsic apoptotic signaling pathway in absence of ligand"/>
    <property type="evidence" value="ECO:0007669"/>
    <property type="project" value="TreeGrafter"/>
</dbReference>
<keyword evidence="11" id="KW-0539">Nucleus</keyword>
<dbReference type="InterPro" id="IPR038102">
    <property type="entry name" value="EYA_dom_sf"/>
</dbReference>
<comment type="similarity">
    <text evidence="2 15">Belongs to the HAD-like hydrolase superfamily. EYA family.</text>
</comment>
<comment type="subcellular location">
    <subcellularLocation>
        <location evidence="1">Nucleus</location>
    </subcellularLocation>
</comment>
<dbReference type="PANTHER" id="PTHR10190:SF16">
    <property type="entry name" value="DEVELOPMENTAL PROTEIN EYES ABSENT"/>
    <property type="match status" value="1"/>
</dbReference>
<evidence type="ECO:0000313" key="18">
    <source>
        <dbReference type="Proteomes" id="UP001152759"/>
    </source>
</evidence>
<dbReference type="CDD" id="cd02601">
    <property type="entry name" value="HAD_Eya"/>
    <property type="match status" value="1"/>
</dbReference>
<dbReference type="Gene3D" id="3.40.50.12350">
    <property type="match status" value="1"/>
</dbReference>
<evidence type="ECO:0000256" key="13">
    <source>
        <dbReference type="PIRSR" id="PIRSR628472-1"/>
    </source>
</evidence>
<dbReference type="GO" id="GO:0030154">
    <property type="term" value="P:cell differentiation"/>
    <property type="evidence" value="ECO:0007669"/>
    <property type="project" value="TreeGrafter"/>
</dbReference>
<evidence type="ECO:0000256" key="8">
    <source>
        <dbReference type="ARBA" id="ARBA00023015"/>
    </source>
</evidence>
<dbReference type="NCBIfam" id="TIGR01658">
    <property type="entry name" value="EYA-cons_domain"/>
    <property type="match status" value="1"/>
</dbReference>
<keyword evidence="10" id="KW-0804">Transcription</keyword>
<feature type="active site" description="Proton donor" evidence="13">
    <location>
        <position position="395"/>
    </location>
</feature>
<evidence type="ECO:0000256" key="9">
    <source>
        <dbReference type="ARBA" id="ARBA00023159"/>
    </source>
</evidence>
<sequence>FSLLQAKRSRTDSGARTPDALRSSSADGGGDNGGGGGVGVGGGGVNAGVVVGGSGRRSESSGGSVVEPAASGGAPSPSSDPSDSSSGSPGPTSAQPPAPDLHFQAHPVSGGSASLVDSNAGNPSLIHSNFLTSAPSGTTPWSLSSQQSDVSDLVIKNEMTDCLNQPLVNDQLFSSYSNSPLSAHPEIKDSYQYSQYYNSMQQAYSSSNSNNYGNASGFYNTQPYATTSYPNVSNNRSISQCNKSSSSSSSAINNSSNGFLNYPDYYNPYTATYTPGYSSSYPAQQEFSSYSNAYGQVQAMANYCAAASQGCTTYPGSFNTSPYSLAAPLTDSQLPSEPSSPIKIDTGRRISLDTNKCSRGRGRKLVSSTGALATPVSPGPTSEHGLDRVFIWDLDETIIIFHSLLTKHFAEKYSKDPQATAELGQSMENLIYHLTDTHLFYNDLEECDQVHVDDVASDDNGHDLSTYNFAGDGFRATSPPNSSLCLATGVRGGVDWMRKLAFRYRKIKDFYNTYRSSIASVLTPDQRNRWLQLRSDIEALTDNWSTQAAKCLSLIHSRPNCVNILVTSTQLVPALAKVLLYELGEIFQVENIYSAAKVGKQNCFERIVAKFGQECTYVVVGDGDEEEVAAKKHNYPFWKISSHSDIIALYNALDLKYL</sequence>
<keyword evidence="4 14" id="KW-0479">Metal-binding</keyword>
<keyword evidence="5 15" id="KW-0378">Hydrolase</keyword>
<feature type="non-terminal residue" evidence="17">
    <location>
        <position position="658"/>
    </location>
</feature>
<keyword evidence="3" id="KW-0217">Developmental protein</keyword>
<protein>
    <recommendedName>
        <fullName evidence="15">Eyes absent homolog</fullName>
        <ecNumber evidence="15">3.1.3.48</ecNumber>
    </recommendedName>
</protein>
<evidence type="ECO:0000256" key="7">
    <source>
        <dbReference type="ARBA" id="ARBA00022912"/>
    </source>
</evidence>
<keyword evidence="7 15" id="KW-0904">Protein phosphatase</keyword>
<dbReference type="GO" id="GO:0004725">
    <property type="term" value="F:protein tyrosine phosphatase activity"/>
    <property type="evidence" value="ECO:0007669"/>
    <property type="project" value="UniProtKB-EC"/>
</dbReference>
<name>A0A9P0A871_BEMTA</name>
<dbReference type="InterPro" id="IPR028472">
    <property type="entry name" value="EYA"/>
</dbReference>
<comment type="catalytic activity">
    <reaction evidence="12 15">
        <text>O-phospho-L-tyrosyl-[protein] + H2O = L-tyrosyl-[protein] + phosphate</text>
        <dbReference type="Rhea" id="RHEA:10684"/>
        <dbReference type="Rhea" id="RHEA-COMP:10136"/>
        <dbReference type="Rhea" id="RHEA-COMP:20101"/>
        <dbReference type="ChEBI" id="CHEBI:15377"/>
        <dbReference type="ChEBI" id="CHEBI:43474"/>
        <dbReference type="ChEBI" id="CHEBI:46858"/>
        <dbReference type="ChEBI" id="CHEBI:61978"/>
        <dbReference type="EC" id="3.1.3.48"/>
    </reaction>
</comment>
<dbReference type="Pfam" id="PF00702">
    <property type="entry name" value="Hydrolase"/>
    <property type="match status" value="1"/>
</dbReference>